<dbReference type="SMART" id="SM00342">
    <property type="entry name" value="HTH_ARAC"/>
    <property type="match status" value="1"/>
</dbReference>
<dbReference type="CDD" id="cd17536">
    <property type="entry name" value="REC_YesN-like"/>
    <property type="match status" value="1"/>
</dbReference>
<evidence type="ECO:0008006" key="13">
    <source>
        <dbReference type="Google" id="ProtNLM"/>
    </source>
</evidence>
<dbReference type="PANTHER" id="PTHR42713">
    <property type="entry name" value="HISTIDINE KINASE-RELATED"/>
    <property type="match status" value="1"/>
</dbReference>
<evidence type="ECO:0000313" key="12">
    <source>
        <dbReference type="Proteomes" id="UP000076796"/>
    </source>
</evidence>
<proteinExistence type="predicted"/>
<keyword evidence="4" id="KW-0902">Two-component regulatory system</keyword>
<evidence type="ECO:0000256" key="7">
    <source>
        <dbReference type="ARBA" id="ARBA00023163"/>
    </source>
</evidence>
<evidence type="ECO:0000256" key="1">
    <source>
        <dbReference type="ARBA" id="ARBA00004496"/>
    </source>
</evidence>
<keyword evidence="5" id="KW-0805">Transcription regulation</keyword>
<evidence type="ECO:0000256" key="5">
    <source>
        <dbReference type="ARBA" id="ARBA00023015"/>
    </source>
</evidence>
<feature type="modified residue" description="4-aspartylphosphate" evidence="8">
    <location>
        <position position="54"/>
    </location>
</feature>
<keyword evidence="12" id="KW-1185">Reference proteome</keyword>
<dbReference type="GO" id="GO:0005737">
    <property type="term" value="C:cytoplasm"/>
    <property type="evidence" value="ECO:0007669"/>
    <property type="project" value="UniProtKB-SubCell"/>
</dbReference>
<dbReference type="InterPro" id="IPR009057">
    <property type="entry name" value="Homeodomain-like_sf"/>
</dbReference>
<dbReference type="AlphaFoldDB" id="A0A163M8V9"/>
<dbReference type="PROSITE" id="PS01124">
    <property type="entry name" value="HTH_ARAC_FAMILY_2"/>
    <property type="match status" value="1"/>
</dbReference>
<dbReference type="GO" id="GO:0043565">
    <property type="term" value="F:sequence-specific DNA binding"/>
    <property type="evidence" value="ECO:0007669"/>
    <property type="project" value="InterPro"/>
</dbReference>
<dbReference type="Gene3D" id="1.10.10.60">
    <property type="entry name" value="Homeodomain-like"/>
    <property type="match status" value="2"/>
</dbReference>
<dbReference type="Pfam" id="PF00072">
    <property type="entry name" value="Response_reg"/>
    <property type="match status" value="1"/>
</dbReference>
<dbReference type="InterPro" id="IPR011006">
    <property type="entry name" value="CheY-like_superfamily"/>
</dbReference>
<evidence type="ECO:0000256" key="4">
    <source>
        <dbReference type="ARBA" id="ARBA00023012"/>
    </source>
</evidence>
<dbReference type="SUPFAM" id="SSF46689">
    <property type="entry name" value="Homeodomain-like"/>
    <property type="match status" value="2"/>
</dbReference>
<evidence type="ECO:0000256" key="8">
    <source>
        <dbReference type="PROSITE-ProRule" id="PRU00169"/>
    </source>
</evidence>
<keyword evidence="7" id="KW-0804">Transcription</keyword>
<dbReference type="InterPro" id="IPR018062">
    <property type="entry name" value="HTH_AraC-typ_CS"/>
</dbReference>
<dbReference type="InterPro" id="IPR001789">
    <property type="entry name" value="Sig_transdc_resp-reg_receiver"/>
</dbReference>
<dbReference type="InterPro" id="IPR051552">
    <property type="entry name" value="HptR"/>
</dbReference>
<gene>
    <name evidence="11" type="ORF">AWU65_24380</name>
</gene>
<dbReference type="SUPFAM" id="SSF52172">
    <property type="entry name" value="CheY-like"/>
    <property type="match status" value="1"/>
</dbReference>
<dbReference type="GO" id="GO:0003700">
    <property type="term" value="F:DNA-binding transcription factor activity"/>
    <property type="evidence" value="ECO:0007669"/>
    <property type="project" value="InterPro"/>
</dbReference>
<keyword evidence="6" id="KW-0238">DNA-binding</keyword>
<dbReference type="GeneID" id="97555563"/>
<dbReference type="PROSITE" id="PS00041">
    <property type="entry name" value="HTH_ARAC_FAMILY_1"/>
    <property type="match status" value="1"/>
</dbReference>
<evidence type="ECO:0000259" key="9">
    <source>
        <dbReference type="PROSITE" id="PS01124"/>
    </source>
</evidence>
<organism evidence="11 12">
    <name type="scientific">Paenibacillus glucanolyticus</name>
    <dbReference type="NCBI Taxonomy" id="59843"/>
    <lineage>
        <taxon>Bacteria</taxon>
        <taxon>Bacillati</taxon>
        <taxon>Bacillota</taxon>
        <taxon>Bacilli</taxon>
        <taxon>Bacillales</taxon>
        <taxon>Paenibacillaceae</taxon>
        <taxon>Paenibacillus</taxon>
    </lineage>
</organism>
<evidence type="ECO:0000256" key="6">
    <source>
        <dbReference type="ARBA" id="ARBA00023125"/>
    </source>
</evidence>
<sequence>MRVFVVEDDRLVRKGFISLMPWEQYGMVIVGEAGNGEDALEFLKHHEVDLLITDVLMPKMGGIELIRVVRDQYPRIWSVILTFHQDFEFIQEALRLGAIDYIAKTELQQDKMEEVLGRIEGRIRYERGQQGFQPEPASLRSLDQALIWFAHPYIHPVGLGVSFLSRLQAEEIAAGIWMRAMDVAEIEEEVHRLPDSLQPDTFAVLRLSGIGSTDRGSVARVLQQYRERLLFYEWKGYASSVLCRSYDRLLRSLHDRPEAGAEELLRESWSSLQWVVNDRLYEENVAVLEHAKLSLPQLDALFAVAAARWERIVPGQTWTPAAEARSCWEGWKQWLEGLRRELMSRLFKPSYSQEVLSCVWKAVESILRDLSRGITLKDIAVEVNMSQSYLSQCFRDIVGLSFNDYVRQARMNWAKQLLADTNQPIYWIATQTGYPNEKYFSRVFKAKTGMLPSAYRTSVHVFD</sequence>
<reference evidence="11" key="1">
    <citation type="journal article" date="2016" name="Genome Announc.">
        <title>Draft genomes of two strains of Paenibacillus glucanolyticus with capability to degrade lignocellulose.</title>
        <authorList>
            <person name="Mathews S.L."/>
            <person name="Pawlak J."/>
            <person name="Grunden A.M."/>
        </authorList>
    </citation>
    <scope>NUCLEOTIDE SEQUENCE [LARGE SCALE GENOMIC DNA]</scope>
    <source>
        <strain evidence="11">SLM1</strain>
    </source>
</reference>
<evidence type="ECO:0000259" key="10">
    <source>
        <dbReference type="PROSITE" id="PS50110"/>
    </source>
</evidence>
<dbReference type="RefSeq" id="WP_063479609.1">
    <property type="nucleotide sequence ID" value="NZ_CP147845.1"/>
</dbReference>
<protein>
    <recommendedName>
        <fullName evidence="13">DNA-binding response regulator</fullName>
    </recommendedName>
</protein>
<dbReference type="PANTHER" id="PTHR42713:SF3">
    <property type="entry name" value="TRANSCRIPTIONAL REGULATORY PROTEIN HPTR"/>
    <property type="match status" value="1"/>
</dbReference>
<keyword evidence="3 8" id="KW-0597">Phosphoprotein</keyword>
<evidence type="ECO:0000256" key="2">
    <source>
        <dbReference type="ARBA" id="ARBA00022490"/>
    </source>
</evidence>
<keyword evidence="2" id="KW-0963">Cytoplasm</keyword>
<dbReference type="Proteomes" id="UP000076796">
    <property type="component" value="Unassembled WGS sequence"/>
</dbReference>
<dbReference type="SMART" id="SM00448">
    <property type="entry name" value="REC"/>
    <property type="match status" value="1"/>
</dbReference>
<dbReference type="Gene3D" id="3.40.50.2300">
    <property type="match status" value="1"/>
</dbReference>
<dbReference type="EMBL" id="LWMH01000001">
    <property type="protein sequence ID" value="KZS48848.1"/>
    <property type="molecule type" value="Genomic_DNA"/>
</dbReference>
<accession>A0A163M8V9</accession>
<evidence type="ECO:0000256" key="3">
    <source>
        <dbReference type="ARBA" id="ARBA00022553"/>
    </source>
</evidence>
<comment type="subcellular location">
    <subcellularLocation>
        <location evidence="1">Cytoplasm</location>
    </subcellularLocation>
</comment>
<dbReference type="PROSITE" id="PS50110">
    <property type="entry name" value="RESPONSE_REGULATORY"/>
    <property type="match status" value="1"/>
</dbReference>
<feature type="domain" description="HTH araC/xylS-type" evidence="9">
    <location>
        <begin position="360"/>
        <end position="458"/>
    </location>
</feature>
<feature type="domain" description="Response regulatory" evidence="10">
    <location>
        <begin position="2"/>
        <end position="119"/>
    </location>
</feature>
<dbReference type="Pfam" id="PF12833">
    <property type="entry name" value="HTH_18"/>
    <property type="match status" value="1"/>
</dbReference>
<dbReference type="GO" id="GO:0000160">
    <property type="term" value="P:phosphorelay signal transduction system"/>
    <property type="evidence" value="ECO:0007669"/>
    <property type="project" value="UniProtKB-KW"/>
</dbReference>
<evidence type="ECO:0000313" key="11">
    <source>
        <dbReference type="EMBL" id="KZS48848.1"/>
    </source>
</evidence>
<name>A0A163M8V9_9BACL</name>
<dbReference type="InterPro" id="IPR018060">
    <property type="entry name" value="HTH_AraC"/>
</dbReference>
<comment type="caution">
    <text evidence="11">The sequence shown here is derived from an EMBL/GenBank/DDBJ whole genome shotgun (WGS) entry which is preliminary data.</text>
</comment>